<dbReference type="RefSeq" id="WP_140916596.1">
    <property type="nucleotide sequence ID" value="NZ_CP045720.1"/>
</dbReference>
<feature type="domain" description="DUF4325" evidence="1">
    <location>
        <begin position="18"/>
        <end position="79"/>
    </location>
</feature>
<evidence type="ECO:0000259" key="1">
    <source>
        <dbReference type="Pfam" id="PF14213"/>
    </source>
</evidence>
<protein>
    <submittedName>
        <fullName evidence="2">DUF4325 domain-containing protein</fullName>
    </submittedName>
</protein>
<evidence type="ECO:0000313" key="3">
    <source>
        <dbReference type="Proteomes" id="UP000315469"/>
    </source>
</evidence>
<accession>A0ABY2ZD44</accession>
<evidence type="ECO:0000313" key="2">
    <source>
        <dbReference type="EMBL" id="TPV29099.1"/>
    </source>
</evidence>
<name>A0ABY2ZD44_9GAMM</name>
<proteinExistence type="predicted"/>
<dbReference type="InterPro" id="IPR025474">
    <property type="entry name" value="DUF4325"/>
</dbReference>
<keyword evidence="3" id="KW-1185">Reference proteome</keyword>
<gene>
    <name evidence="2" type="ORF">FJW02_21105</name>
</gene>
<sequence length="116" mass="13195">MNISIKEFIGPRCILKDDGQKLFDMVAPHINDREQVTLDFSNVKMFASPFFNFSIGQLLNAFPQSDLSGLLHLENLDPVGHSIVDRVVENVSRFNSNVDYKRIVDEILEQQAKEAD</sequence>
<reference evidence="2 3" key="1">
    <citation type="submission" date="2019-06" db="EMBL/GenBank/DDBJ databases">
        <title>Taxogenomics and systematics of the genus Pantoea.</title>
        <authorList>
            <person name="Tambong J.T."/>
        </authorList>
    </citation>
    <scope>NUCLEOTIDE SEQUENCE [LARGE SCALE GENOMIC DNA]</scope>
    <source>
        <strain evidence="2 3">LMG 24197</strain>
    </source>
</reference>
<dbReference type="GeneID" id="90519814"/>
<dbReference type="Pfam" id="PF14213">
    <property type="entry name" value="DUF4325"/>
    <property type="match status" value="1"/>
</dbReference>
<dbReference type="Proteomes" id="UP000315469">
    <property type="component" value="Unassembled WGS sequence"/>
</dbReference>
<dbReference type="EMBL" id="VHJB01000103">
    <property type="protein sequence ID" value="TPV29099.1"/>
    <property type="molecule type" value="Genomic_DNA"/>
</dbReference>
<organism evidence="2 3">
    <name type="scientific">Pantoea eucalypti</name>
    <dbReference type="NCBI Taxonomy" id="470933"/>
    <lineage>
        <taxon>Bacteria</taxon>
        <taxon>Pseudomonadati</taxon>
        <taxon>Pseudomonadota</taxon>
        <taxon>Gammaproteobacteria</taxon>
        <taxon>Enterobacterales</taxon>
        <taxon>Erwiniaceae</taxon>
        <taxon>Pantoea</taxon>
    </lineage>
</organism>
<comment type="caution">
    <text evidence="2">The sequence shown here is derived from an EMBL/GenBank/DDBJ whole genome shotgun (WGS) entry which is preliminary data.</text>
</comment>